<comment type="caution">
    <text evidence="4">The sequence shown here is derived from an EMBL/GenBank/DDBJ whole genome shotgun (WGS) entry which is preliminary data.</text>
</comment>
<accession>A0ABU3BSD7</accession>
<dbReference type="InterPro" id="IPR050267">
    <property type="entry name" value="Anti-sigma-factor_SerPK"/>
</dbReference>
<name>A0ABU3BSD7_9BACT</name>
<dbReference type="InterPro" id="IPR036890">
    <property type="entry name" value="HATPase_C_sf"/>
</dbReference>
<dbReference type="RefSeq" id="WP_311663851.1">
    <property type="nucleotide sequence ID" value="NZ_JAVRHT010000023.1"/>
</dbReference>
<dbReference type="EMBL" id="JAVRHT010000023">
    <property type="protein sequence ID" value="MDT0632183.1"/>
    <property type="molecule type" value="Genomic_DNA"/>
</dbReference>
<dbReference type="Pfam" id="PF13581">
    <property type="entry name" value="HATPase_c_2"/>
    <property type="match status" value="1"/>
</dbReference>
<keyword evidence="5" id="KW-1185">Reference proteome</keyword>
<reference evidence="4 5" key="1">
    <citation type="submission" date="2023-09" db="EMBL/GenBank/DDBJ databases">
        <authorList>
            <person name="Rey-Velasco X."/>
        </authorList>
    </citation>
    <scope>NUCLEOTIDE SEQUENCE [LARGE SCALE GENOMIC DNA]</scope>
    <source>
        <strain evidence="4 5">F394</strain>
    </source>
</reference>
<protein>
    <submittedName>
        <fullName evidence="4">ATP-binding protein</fullName>
    </submittedName>
</protein>
<dbReference type="SUPFAM" id="SSF55874">
    <property type="entry name" value="ATPase domain of HSP90 chaperone/DNA topoisomerase II/histidine kinase"/>
    <property type="match status" value="1"/>
</dbReference>
<keyword evidence="4" id="KW-0547">Nucleotide-binding</keyword>
<dbReference type="Gene3D" id="3.30.565.10">
    <property type="entry name" value="Histidine kinase-like ATPase, C-terminal domain"/>
    <property type="match status" value="1"/>
</dbReference>
<evidence type="ECO:0000256" key="1">
    <source>
        <dbReference type="ARBA" id="ARBA00022527"/>
    </source>
</evidence>
<feature type="domain" description="Histidine kinase/HSP90-like ATPase" evidence="3">
    <location>
        <begin position="15"/>
        <end position="127"/>
    </location>
</feature>
<feature type="region of interest" description="Disordered" evidence="2">
    <location>
        <begin position="154"/>
        <end position="175"/>
    </location>
</feature>
<keyword evidence="1" id="KW-0723">Serine/threonine-protein kinase</keyword>
<dbReference type="GO" id="GO:0005524">
    <property type="term" value="F:ATP binding"/>
    <property type="evidence" value="ECO:0007669"/>
    <property type="project" value="UniProtKB-KW"/>
</dbReference>
<keyword evidence="1" id="KW-0418">Kinase</keyword>
<dbReference type="PANTHER" id="PTHR35526">
    <property type="entry name" value="ANTI-SIGMA-F FACTOR RSBW-RELATED"/>
    <property type="match status" value="1"/>
</dbReference>
<dbReference type="CDD" id="cd16936">
    <property type="entry name" value="HATPase_RsbW-like"/>
    <property type="match status" value="1"/>
</dbReference>
<evidence type="ECO:0000313" key="5">
    <source>
        <dbReference type="Proteomes" id="UP001267426"/>
    </source>
</evidence>
<dbReference type="InterPro" id="IPR003594">
    <property type="entry name" value="HATPase_dom"/>
</dbReference>
<keyword evidence="4" id="KW-0067">ATP-binding</keyword>
<proteinExistence type="predicted"/>
<sequence length="175" mass="19051">MPSFHFHDFDRVIDQVHDLFDAWAEADTFRPVLEAEGLDVLRLAVHEWVANLVQHASFPGSRDVWLTVEADGDGVRCAVEDSSAGFDFTDQLARQREALDRPAPSERGRGLLMLITCAEDLGYRPARPGVNQRVTFTVRGRAGGALDVLFRAADRLPSPGGDGAPPDGLPPAPPP</sequence>
<dbReference type="Proteomes" id="UP001267426">
    <property type="component" value="Unassembled WGS sequence"/>
</dbReference>
<keyword evidence="1" id="KW-0808">Transferase</keyword>
<organism evidence="4 5">
    <name type="scientific">Rubrivirga litoralis</name>
    <dbReference type="NCBI Taxonomy" id="3075598"/>
    <lineage>
        <taxon>Bacteria</taxon>
        <taxon>Pseudomonadati</taxon>
        <taxon>Rhodothermota</taxon>
        <taxon>Rhodothermia</taxon>
        <taxon>Rhodothermales</taxon>
        <taxon>Rubricoccaceae</taxon>
        <taxon>Rubrivirga</taxon>
    </lineage>
</organism>
<gene>
    <name evidence="4" type="ORF">RM540_10545</name>
</gene>
<evidence type="ECO:0000256" key="2">
    <source>
        <dbReference type="SAM" id="MobiDB-lite"/>
    </source>
</evidence>
<evidence type="ECO:0000313" key="4">
    <source>
        <dbReference type="EMBL" id="MDT0632183.1"/>
    </source>
</evidence>
<dbReference type="PANTHER" id="PTHR35526:SF3">
    <property type="entry name" value="ANTI-SIGMA-F FACTOR RSBW"/>
    <property type="match status" value="1"/>
</dbReference>
<evidence type="ECO:0000259" key="3">
    <source>
        <dbReference type="Pfam" id="PF13581"/>
    </source>
</evidence>